<evidence type="ECO:0000313" key="1">
    <source>
        <dbReference type="EMBL" id="QHT34913.1"/>
    </source>
</evidence>
<reference evidence="1" key="1">
    <citation type="journal article" date="2020" name="Nature">
        <title>Giant virus diversity and host interactions through global metagenomics.</title>
        <authorList>
            <person name="Schulz F."/>
            <person name="Roux S."/>
            <person name="Paez-Espino D."/>
            <person name="Jungbluth S."/>
            <person name="Walsh D.A."/>
            <person name="Denef V.J."/>
            <person name="McMahon K.D."/>
            <person name="Konstantinidis K.T."/>
            <person name="Eloe-Fadrosh E.A."/>
            <person name="Kyrpides N.C."/>
            <person name="Woyke T."/>
        </authorList>
    </citation>
    <scope>NUCLEOTIDE SEQUENCE</scope>
    <source>
        <strain evidence="1">GVMAG-M-3300009180-1</strain>
    </source>
</reference>
<proteinExistence type="predicted"/>
<sequence length="54" mass="5912">MAAGSIPVTGIRMVIQLTEQKIREPRFPRTPSFHCGLRMGSEGCTGSAVENFVF</sequence>
<organism evidence="1">
    <name type="scientific">viral metagenome</name>
    <dbReference type="NCBI Taxonomy" id="1070528"/>
    <lineage>
        <taxon>unclassified sequences</taxon>
        <taxon>metagenomes</taxon>
        <taxon>organismal metagenomes</taxon>
    </lineage>
</organism>
<dbReference type="EMBL" id="MN739011">
    <property type="protein sequence ID" value="QHT34913.1"/>
    <property type="molecule type" value="Genomic_DNA"/>
</dbReference>
<accession>A0A6C0F2P4</accession>
<dbReference type="AlphaFoldDB" id="A0A6C0F2P4"/>
<protein>
    <submittedName>
        <fullName evidence="1">Uncharacterized protein</fullName>
    </submittedName>
</protein>
<name>A0A6C0F2P4_9ZZZZ</name>